<comment type="caution">
    <text evidence="1">The sequence shown here is derived from an EMBL/GenBank/DDBJ whole genome shotgun (WGS) entry which is preliminary data.</text>
</comment>
<gene>
    <name evidence="1" type="ORF">CK203_107823</name>
</gene>
<name>A0A438CBV4_VITVI</name>
<reference evidence="1 2" key="1">
    <citation type="journal article" date="2018" name="PLoS Genet.">
        <title>Population sequencing reveals clonal diversity and ancestral inbreeding in the grapevine cultivar Chardonnay.</title>
        <authorList>
            <person name="Roach M.J."/>
            <person name="Johnson D.L."/>
            <person name="Bohlmann J."/>
            <person name="van Vuuren H.J."/>
            <person name="Jones S.J."/>
            <person name="Pretorius I.S."/>
            <person name="Schmidt S.A."/>
            <person name="Borneman A.R."/>
        </authorList>
    </citation>
    <scope>NUCLEOTIDE SEQUENCE [LARGE SCALE GENOMIC DNA]</scope>
    <source>
        <strain evidence="2">cv. Chardonnay</strain>
        <tissue evidence="1">Leaf</tissue>
    </source>
</reference>
<sequence>MGRTKEVGVRECPKKGYGVAFSEAIKKKKEVFKRKICFFVNNGRRIKFSLYKWCGDTSVKEFFPTLFAIAISKDSWVANLWEKDGNLGHWCPSFSKQFHD</sequence>
<proteinExistence type="predicted"/>
<evidence type="ECO:0000313" key="2">
    <source>
        <dbReference type="Proteomes" id="UP000288805"/>
    </source>
</evidence>
<organism evidence="1 2">
    <name type="scientific">Vitis vinifera</name>
    <name type="common">Grape</name>
    <dbReference type="NCBI Taxonomy" id="29760"/>
    <lineage>
        <taxon>Eukaryota</taxon>
        <taxon>Viridiplantae</taxon>
        <taxon>Streptophyta</taxon>
        <taxon>Embryophyta</taxon>
        <taxon>Tracheophyta</taxon>
        <taxon>Spermatophyta</taxon>
        <taxon>Magnoliopsida</taxon>
        <taxon>eudicotyledons</taxon>
        <taxon>Gunneridae</taxon>
        <taxon>Pentapetalae</taxon>
        <taxon>rosids</taxon>
        <taxon>Vitales</taxon>
        <taxon>Vitaceae</taxon>
        <taxon>Viteae</taxon>
        <taxon>Vitis</taxon>
    </lineage>
</organism>
<protein>
    <submittedName>
        <fullName evidence="1">Uncharacterized protein</fullName>
    </submittedName>
</protein>
<dbReference type="EMBL" id="QGNW01002349">
    <property type="protein sequence ID" value="RVW20659.1"/>
    <property type="molecule type" value="Genomic_DNA"/>
</dbReference>
<evidence type="ECO:0000313" key="1">
    <source>
        <dbReference type="EMBL" id="RVW20659.1"/>
    </source>
</evidence>
<accession>A0A438CBV4</accession>
<dbReference type="AlphaFoldDB" id="A0A438CBV4"/>
<dbReference type="Proteomes" id="UP000288805">
    <property type="component" value="Unassembled WGS sequence"/>
</dbReference>